<evidence type="ECO:0000313" key="1">
    <source>
        <dbReference type="EMBL" id="MBP3960088.1"/>
    </source>
</evidence>
<reference evidence="1 2" key="1">
    <citation type="submission" date="2021-04" db="EMBL/GenBank/DDBJ databases">
        <authorList>
            <person name="Ivanova A."/>
        </authorList>
    </citation>
    <scope>NUCLEOTIDE SEQUENCE [LARGE SCALE GENOMIC DNA]</scope>
    <source>
        <strain evidence="1 2">G18</strain>
    </source>
</reference>
<keyword evidence="2" id="KW-1185">Reference proteome</keyword>
<gene>
    <name evidence="1" type="ORF">J8F10_33095</name>
</gene>
<dbReference type="RefSeq" id="WP_210661117.1">
    <property type="nucleotide sequence ID" value="NZ_JAGKQQ010000001.1"/>
</dbReference>
<protein>
    <submittedName>
        <fullName evidence="1">Uncharacterized protein</fullName>
    </submittedName>
</protein>
<name>A0ABS5C4L8_9BACT</name>
<organism evidence="1 2">
    <name type="scientific">Gemmata palustris</name>
    <dbReference type="NCBI Taxonomy" id="2822762"/>
    <lineage>
        <taxon>Bacteria</taxon>
        <taxon>Pseudomonadati</taxon>
        <taxon>Planctomycetota</taxon>
        <taxon>Planctomycetia</taxon>
        <taxon>Gemmatales</taxon>
        <taxon>Gemmataceae</taxon>
        <taxon>Gemmata</taxon>
    </lineage>
</organism>
<dbReference type="EMBL" id="JAGKQQ010000001">
    <property type="protein sequence ID" value="MBP3960088.1"/>
    <property type="molecule type" value="Genomic_DNA"/>
</dbReference>
<accession>A0ABS5C4L8</accession>
<proteinExistence type="predicted"/>
<comment type="caution">
    <text evidence="1">The sequence shown here is derived from an EMBL/GenBank/DDBJ whole genome shotgun (WGS) entry which is preliminary data.</text>
</comment>
<sequence length="58" mass="6536">MNLDTREPQAPESYATFWEPIVVDPPLPVAGGRDPRDAYQDFVNVTEDVPVTLHVEQI</sequence>
<evidence type="ECO:0000313" key="2">
    <source>
        <dbReference type="Proteomes" id="UP000676565"/>
    </source>
</evidence>
<dbReference type="Proteomes" id="UP000676565">
    <property type="component" value="Unassembled WGS sequence"/>
</dbReference>